<feature type="transmembrane region" description="Helical" evidence="20">
    <location>
        <begin position="839"/>
        <end position="857"/>
    </location>
</feature>
<dbReference type="KEGG" id="char:105902049"/>
<accession>A0A6P3VZN7</accession>
<evidence type="ECO:0000256" key="11">
    <source>
        <dbReference type="ARBA" id="ARBA00050437"/>
    </source>
</evidence>
<evidence type="ECO:0000256" key="4">
    <source>
        <dbReference type="ARBA" id="ARBA00022692"/>
    </source>
</evidence>
<evidence type="ECO:0000256" key="12">
    <source>
        <dbReference type="ARBA" id="ARBA00051271"/>
    </source>
</evidence>
<protein>
    <recommendedName>
        <fullName evidence="14">N-acetylneuraminate (7)9-O-acetyltransferase</fullName>
        <ecNumber evidence="13">2.3.1.45</ecNumber>
    </recommendedName>
    <alternativeName>
        <fullName evidence="15">CAS1 domain-containing protein 1</fullName>
    </alternativeName>
    <alternativeName>
        <fullName evidence="17">CAS1 protein</fullName>
    </alternativeName>
    <alternativeName>
        <fullName evidence="16">Sialate O-acetyltransferase</fullName>
    </alternativeName>
</protein>
<feature type="transmembrane region" description="Helical" evidence="20">
    <location>
        <begin position="615"/>
        <end position="638"/>
    </location>
</feature>
<evidence type="ECO:0000256" key="13">
    <source>
        <dbReference type="ARBA" id="ARBA00067062"/>
    </source>
</evidence>
<keyword evidence="3" id="KW-0808">Transferase</keyword>
<keyword evidence="8" id="KW-0325">Glycoprotein</keyword>
<feature type="transmembrane region" description="Helical" evidence="20">
    <location>
        <begin position="504"/>
        <end position="525"/>
    </location>
</feature>
<comment type="similarity">
    <text evidence="2">Belongs to the PC-esterase family. CASD1 subfamily.</text>
</comment>
<evidence type="ECO:0000256" key="7">
    <source>
        <dbReference type="ARBA" id="ARBA00023136"/>
    </source>
</evidence>
<feature type="domain" description="Cas1p 10 TM acyl transferase" evidence="21">
    <location>
        <begin position="361"/>
        <end position="843"/>
    </location>
</feature>
<feature type="transmembrane region" description="Helical" evidence="20">
    <location>
        <begin position="806"/>
        <end position="827"/>
    </location>
</feature>
<organism evidence="22 23">
    <name type="scientific">Clupea harengus</name>
    <name type="common">Atlantic herring</name>
    <dbReference type="NCBI Taxonomy" id="7950"/>
    <lineage>
        <taxon>Eukaryota</taxon>
        <taxon>Metazoa</taxon>
        <taxon>Chordata</taxon>
        <taxon>Craniata</taxon>
        <taxon>Vertebrata</taxon>
        <taxon>Euteleostomi</taxon>
        <taxon>Actinopterygii</taxon>
        <taxon>Neopterygii</taxon>
        <taxon>Teleostei</taxon>
        <taxon>Clupei</taxon>
        <taxon>Clupeiformes</taxon>
        <taxon>Clupeoidei</taxon>
        <taxon>Clupeidae</taxon>
        <taxon>Clupea</taxon>
    </lineage>
</organism>
<comment type="catalytic activity">
    <reaction evidence="10">
        <text>a ganglioside GD3 (d18:1(4E)) + acetyl-CoA = a ganglioside Ac-O-7-GD3(d18:1(4E)) + CoA</text>
        <dbReference type="Rhea" id="RHEA:79499"/>
        <dbReference type="ChEBI" id="CHEBI:57287"/>
        <dbReference type="ChEBI" id="CHEBI:57288"/>
        <dbReference type="ChEBI" id="CHEBI:78436"/>
        <dbReference type="ChEBI" id="CHEBI:228242"/>
    </reaction>
    <physiologicalReaction direction="left-to-right" evidence="10">
        <dbReference type="Rhea" id="RHEA:79500"/>
    </physiologicalReaction>
</comment>
<sequence>MEIASEEVDIGEAATALGAACEITNPAMHPTTETDSNSAYAPVCSPFDYSATVVRLSACCHGGAKMAVLAYSLGKREINQYFSIKNAKVLSFAAVVLLIAFHSASRYYGGGDTCEWLLSSGRFLGENVWQPYGCMMHKYKSTEAKSCLSHKRVAFIGDSRIRQLFYSYIKIIDPEHREEGIKHENIPFEDRASSLKVDFLWYAEVNNSLKEHLKLWVENMSAKPDVIIIGAATWSIKLHGGSSETVLQYKANITVIAPLLEALAEDSEVYWVLQDPVHEELLSESRKMITNEEIDMYNEAAVSALNSSKRNAKAKVRFLEAKRQAAMETIAQSDDGLHLPEGTRNVGAMVVMNAVCNKVLQPIDGSCCQALPAPSALQKLTAGAFLVCMVGFLVLHVLGYRHQRKTRPPVPPDLESGEEKKKPNSAVAALNSRGPLLSVCKMGLIMGYFYLCDRGDVFMKEQKFYTHSSFFIPLIYMFVLGIFYNENSKETKLLNREQTDEWKGWMQLVILIYHISGASAFLPVYMHVRVLVAAYLFQTGYGHFSFFWLKGDFGLYRVCQVLFRLNFLVVVLCLVMDRPYQFYYFVPLVTFWFAVVYATMALWPQILQKKANANGIWNLGILMKLLGLLLFICFFAYSQGLFERVFFIWPISKLFELQGSIHEWWFRWKLDRFAVIHGMVFAFTYLALQKCQLLSEGKGEPLFSTRISNCLLFISVVSFMTYSIWASSCKNKTECNEMHPYISVVQILAFVLIRNIPGYARSLYSSFFAWFGKISLELFICQYHIWLAADTKGILVLVPGNPSLNIIVSTFIFVCVAHEISLITNDLAQVVIPKENGPLLKRMLALTAFLGALLLLSRDH</sequence>
<dbReference type="GeneID" id="105902049"/>
<comment type="catalytic activity">
    <reaction evidence="11">
        <text>CMP-N-acetyl-beta-neuraminate + acetyl-CoA = CMP-N-acetyl-7-O-acetyl-beta-neuraminate + CoA</text>
        <dbReference type="Rhea" id="RHEA:79555"/>
        <dbReference type="ChEBI" id="CHEBI:57287"/>
        <dbReference type="ChEBI" id="CHEBI:57288"/>
        <dbReference type="ChEBI" id="CHEBI:57812"/>
        <dbReference type="ChEBI" id="CHEBI:229976"/>
    </reaction>
    <physiologicalReaction direction="left-to-right" evidence="11">
        <dbReference type="Rhea" id="RHEA:79556"/>
    </physiologicalReaction>
</comment>
<feature type="coiled-coil region" evidence="18">
    <location>
        <begin position="302"/>
        <end position="329"/>
    </location>
</feature>
<evidence type="ECO:0000256" key="10">
    <source>
        <dbReference type="ARBA" id="ARBA00050175"/>
    </source>
</evidence>
<dbReference type="InterPro" id="IPR012419">
    <property type="entry name" value="Cas1_AcylTrans_dom"/>
</dbReference>
<feature type="transmembrane region" description="Helical" evidence="20">
    <location>
        <begin position="672"/>
        <end position="688"/>
    </location>
</feature>
<dbReference type="FunFam" id="3.40.50.1110:FF:000050">
    <property type="entry name" value="N-acetylneuraminate 9-O-acetyltransferase"/>
    <property type="match status" value="1"/>
</dbReference>
<dbReference type="GO" id="GO:0047186">
    <property type="term" value="F:N-acetylneuraminate 9-O-acetyltransferase activity"/>
    <property type="evidence" value="ECO:0007669"/>
    <property type="project" value="UniProtKB-EC"/>
</dbReference>
<feature type="region of interest" description="Disordered" evidence="19">
    <location>
        <begin position="404"/>
        <end position="425"/>
    </location>
</feature>
<keyword evidence="22" id="KW-1185">Reference proteome</keyword>
<evidence type="ECO:0000313" key="22">
    <source>
        <dbReference type="Proteomes" id="UP000515152"/>
    </source>
</evidence>
<feature type="transmembrane region" description="Helical" evidence="20">
    <location>
        <begin position="464"/>
        <end position="484"/>
    </location>
</feature>
<keyword evidence="7 20" id="KW-0472">Membrane</keyword>
<evidence type="ECO:0000256" key="16">
    <source>
        <dbReference type="ARBA" id="ARBA00080552"/>
    </source>
</evidence>
<keyword evidence="4 20" id="KW-0812">Transmembrane</keyword>
<feature type="transmembrane region" description="Helical" evidence="20">
    <location>
        <begin position="738"/>
        <end position="756"/>
    </location>
</feature>
<evidence type="ECO:0000256" key="8">
    <source>
        <dbReference type="ARBA" id="ARBA00023180"/>
    </source>
</evidence>
<evidence type="ECO:0000256" key="5">
    <source>
        <dbReference type="ARBA" id="ARBA00022989"/>
    </source>
</evidence>
<evidence type="ECO:0000313" key="23">
    <source>
        <dbReference type="RefSeq" id="XP_012685025.2"/>
    </source>
</evidence>
<reference evidence="23" key="1">
    <citation type="submission" date="2025-08" db="UniProtKB">
        <authorList>
            <consortium name="RefSeq"/>
        </authorList>
    </citation>
    <scope>IDENTIFICATION</scope>
</reference>
<dbReference type="EC" id="2.3.1.45" evidence="13"/>
<evidence type="ECO:0000256" key="2">
    <source>
        <dbReference type="ARBA" id="ARBA00010666"/>
    </source>
</evidence>
<name>A0A6P3VZN7_CLUHA</name>
<dbReference type="SUPFAM" id="SSF52266">
    <property type="entry name" value="SGNH hydrolase"/>
    <property type="match status" value="1"/>
</dbReference>
<dbReference type="OrthoDB" id="1932925at2759"/>
<dbReference type="Proteomes" id="UP000515152">
    <property type="component" value="Chromosome 19"/>
</dbReference>
<feature type="transmembrane region" description="Helical" evidence="20">
    <location>
        <begin position="380"/>
        <end position="398"/>
    </location>
</feature>
<keyword evidence="9" id="KW-0012">Acyltransferase</keyword>
<dbReference type="Pfam" id="PF07779">
    <property type="entry name" value="Cas1_AcylT"/>
    <property type="match status" value="1"/>
</dbReference>
<dbReference type="PANTHER" id="PTHR13533:SF1">
    <property type="entry name" value="N-ACETYLNEURAMINATE 9-O-ACETYLTRANSFERASE"/>
    <property type="match status" value="1"/>
</dbReference>
<feature type="transmembrane region" description="Helical" evidence="20">
    <location>
        <begin position="555"/>
        <end position="575"/>
    </location>
</feature>
<evidence type="ECO:0000256" key="1">
    <source>
        <dbReference type="ARBA" id="ARBA00004653"/>
    </source>
</evidence>
<keyword evidence="5 20" id="KW-1133">Transmembrane helix</keyword>
<dbReference type="GO" id="GO:0000139">
    <property type="term" value="C:Golgi membrane"/>
    <property type="evidence" value="ECO:0007669"/>
    <property type="project" value="UniProtKB-SubCell"/>
</dbReference>
<dbReference type="RefSeq" id="XP_012685025.2">
    <property type="nucleotide sequence ID" value="XM_012829571.3"/>
</dbReference>
<proteinExistence type="inferred from homology"/>
<dbReference type="AlphaFoldDB" id="A0A6P3VZN7"/>
<dbReference type="PANTHER" id="PTHR13533">
    <property type="entry name" value="N-ACETYLNEURAMINATE 9-O-ACETYLTRANSFERASE"/>
    <property type="match status" value="1"/>
</dbReference>
<feature type="transmembrane region" description="Helical" evidence="20">
    <location>
        <begin position="709"/>
        <end position="726"/>
    </location>
</feature>
<comment type="subcellular location">
    <subcellularLocation>
        <location evidence="1">Golgi apparatus membrane</location>
        <topology evidence="1">Multi-pass membrane protein</topology>
    </subcellularLocation>
</comment>
<evidence type="ECO:0000256" key="15">
    <source>
        <dbReference type="ARBA" id="ARBA00078650"/>
    </source>
</evidence>
<comment type="catalytic activity">
    <reaction evidence="12">
        <text>CMP-N-acetyl-beta-neuraminate + acetyl-CoA = CMP-N-acetyl-9-O-acetyl-beta-neuraminate + CoA</text>
        <dbReference type="Rhea" id="RHEA:81827"/>
        <dbReference type="ChEBI" id="CHEBI:57287"/>
        <dbReference type="ChEBI" id="CHEBI:57288"/>
        <dbReference type="ChEBI" id="CHEBI:57812"/>
        <dbReference type="ChEBI" id="CHEBI:229947"/>
        <dbReference type="EC" id="2.3.1.45"/>
    </reaction>
    <physiologicalReaction direction="left-to-right" evidence="12">
        <dbReference type="Rhea" id="RHEA:81828"/>
    </physiologicalReaction>
</comment>
<evidence type="ECO:0000256" key="17">
    <source>
        <dbReference type="ARBA" id="ARBA00082364"/>
    </source>
</evidence>
<dbReference type="CTD" id="64921"/>
<evidence type="ECO:0000256" key="20">
    <source>
        <dbReference type="SAM" id="Phobius"/>
    </source>
</evidence>
<keyword evidence="6" id="KW-0333">Golgi apparatus</keyword>
<evidence type="ECO:0000256" key="3">
    <source>
        <dbReference type="ARBA" id="ARBA00022679"/>
    </source>
</evidence>
<gene>
    <name evidence="23" type="primary">casd1</name>
</gene>
<keyword evidence="18" id="KW-0175">Coiled coil</keyword>
<dbReference type="GO" id="GO:0005975">
    <property type="term" value="P:carbohydrate metabolic process"/>
    <property type="evidence" value="ECO:0007669"/>
    <property type="project" value="UniProtKB-ARBA"/>
</dbReference>
<evidence type="ECO:0000256" key="18">
    <source>
        <dbReference type="SAM" id="Coils"/>
    </source>
</evidence>
<feature type="transmembrane region" description="Helical" evidence="20">
    <location>
        <begin position="768"/>
        <end position="786"/>
    </location>
</feature>
<evidence type="ECO:0000256" key="19">
    <source>
        <dbReference type="SAM" id="MobiDB-lite"/>
    </source>
</evidence>
<evidence type="ECO:0000256" key="14">
    <source>
        <dbReference type="ARBA" id="ARBA00074770"/>
    </source>
</evidence>
<evidence type="ECO:0000259" key="21">
    <source>
        <dbReference type="Pfam" id="PF07779"/>
    </source>
</evidence>
<evidence type="ECO:0000256" key="9">
    <source>
        <dbReference type="ARBA" id="ARBA00023315"/>
    </source>
</evidence>
<evidence type="ECO:0000256" key="6">
    <source>
        <dbReference type="ARBA" id="ARBA00023034"/>
    </source>
</evidence>
<feature type="transmembrane region" description="Helical" evidence="20">
    <location>
        <begin position="582"/>
        <end position="603"/>
    </location>
</feature>